<evidence type="ECO:0000313" key="1">
    <source>
        <dbReference type="EMBL" id="KAF9059045.1"/>
    </source>
</evidence>
<comment type="caution">
    <text evidence="1">The sequence shown here is derived from an EMBL/GenBank/DDBJ whole genome shotgun (WGS) entry which is preliminary data.</text>
</comment>
<dbReference type="Proteomes" id="UP000772434">
    <property type="component" value="Unassembled WGS sequence"/>
</dbReference>
<keyword evidence="2" id="KW-1185">Reference proteome</keyword>
<dbReference type="OrthoDB" id="3051288at2759"/>
<sequence>MPPPTRNQVRDSAIRASLGALDRNNPITQWMFEDDEKDEVVERRTEMKQDLPRSTFKQRFGIRFRVVADSAVASVPRSDSTMTPKKSIRRAFGKSSERMWGTRIGSINAIELADTIQAENCAFQTIFPSRFPLAPESDDSSATTPYVLCSPVEQPEIPSGPVYPISALELRRSISLQELGSTSPSAERGREVPFPTRPVLPLPLSLAVLGDARNVRMSLDARASVLRQRYQRDTGIRHPPLNPTA</sequence>
<accession>A0A9P5PB52</accession>
<gene>
    <name evidence="1" type="ORF">BDP27DRAFT_1342238</name>
</gene>
<evidence type="ECO:0000313" key="2">
    <source>
        <dbReference type="Proteomes" id="UP000772434"/>
    </source>
</evidence>
<protein>
    <submittedName>
        <fullName evidence="1">Uncharacterized protein</fullName>
    </submittedName>
</protein>
<organism evidence="1 2">
    <name type="scientific">Rhodocollybia butyracea</name>
    <dbReference type="NCBI Taxonomy" id="206335"/>
    <lineage>
        <taxon>Eukaryota</taxon>
        <taxon>Fungi</taxon>
        <taxon>Dikarya</taxon>
        <taxon>Basidiomycota</taxon>
        <taxon>Agaricomycotina</taxon>
        <taxon>Agaricomycetes</taxon>
        <taxon>Agaricomycetidae</taxon>
        <taxon>Agaricales</taxon>
        <taxon>Marasmiineae</taxon>
        <taxon>Omphalotaceae</taxon>
        <taxon>Rhodocollybia</taxon>
    </lineage>
</organism>
<reference evidence="1" key="1">
    <citation type="submission" date="2020-11" db="EMBL/GenBank/DDBJ databases">
        <authorList>
            <consortium name="DOE Joint Genome Institute"/>
            <person name="Ahrendt S."/>
            <person name="Riley R."/>
            <person name="Andreopoulos W."/>
            <person name="Labutti K."/>
            <person name="Pangilinan J."/>
            <person name="Ruiz-Duenas F.J."/>
            <person name="Barrasa J.M."/>
            <person name="Sanchez-Garcia M."/>
            <person name="Camarero S."/>
            <person name="Miyauchi S."/>
            <person name="Serrano A."/>
            <person name="Linde D."/>
            <person name="Babiker R."/>
            <person name="Drula E."/>
            <person name="Ayuso-Fernandez I."/>
            <person name="Pacheco R."/>
            <person name="Padilla G."/>
            <person name="Ferreira P."/>
            <person name="Barriuso J."/>
            <person name="Kellner H."/>
            <person name="Castanera R."/>
            <person name="Alfaro M."/>
            <person name="Ramirez L."/>
            <person name="Pisabarro A.G."/>
            <person name="Kuo A."/>
            <person name="Tritt A."/>
            <person name="Lipzen A."/>
            <person name="He G."/>
            <person name="Yan M."/>
            <person name="Ng V."/>
            <person name="Cullen D."/>
            <person name="Martin F."/>
            <person name="Rosso M.-N."/>
            <person name="Henrissat B."/>
            <person name="Hibbett D."/>
            <person name="Martinez A.T."/>
            <person name="Grigoriev I.V."/>
        </authorList>
    </citation>
    <scope>NUCLEOTIDE SEQUENCE</scope>
    <source>
        <strain evidence="1">AH 40177</strain>
    </source>
</reference>
<dbReference type="EMBL" id="JADNRY010000330">
    <property type="protein sequence ID" value="KAF9059045.1"/>
    <property type="molecule type" value="Genomic_DNA"/>
</dbReference>
<proteinExistence type="predicted"/>
<dbReference type="AlphaFoldDB" id="A0A9P5PB52"/>
<name>A0A9P5PB52_9AGAR</name>